<dbReference type="Proteomes" id="UP000242638">
    <property type="component" value="Unassembled WGS sequence"/>
</dbReference>
<keyword evidence="2" id="KW-1185">Reference proteome</keyword>
<reference evidence="2" key="1">
    <citation type="submission" date="2013-11" db="EMBL/GenBank/DDBJ databases">
        <title>The genomic landscape of the Guanapo guppy.</title>
        <authorList>
            <person name="Kuenstner A."/>
            <person name="Dreyer C."/>
        </authorList>
    </citation>
    <scope>NUCLEOTIDE SEQUENCE</scope>
    <source>
        <strain evidence="2">Guanapo</strain>
    </source>
</reference>
<name>A0A3P9P7E2_POERE</name>
<reference evidence="1" key="3">
    <citation type="submission" date="2025-09" db="UniProtKB">
        <authorList>
            <consortium name="Ensembl"/>
        </authorList>
    </citation>
    <scope>IDENTIFICATION</scope>
    <source>
        <strain evidence="1">Guanapo</strain>
    </source>
</reference>
<dbReference type="Ensembl" id="ENSPRET00000017907.1">
    <property type="protein sequence ID" value="ENSPREP00000017719.1"/>
    <property type="gene ID" value="ENSPREG00000011978.1"/>
</dbReference>
<protein>
    <submittedName>
        <fullName evidence="1">Uncharacterized protein</fullName>
    </submittedName>
</protein>
<organism evidence="1 2">
    <name type="scientific">Poecilia reticulata</name>
    <name type="common">Guppy</name>
    <name type="synonym">Acanthophacelus reticulatus</name>
    <dbReference type="NCBI Taxonomy" id="8081"/>
    <lineage>
        <taxon>Eukaryota</taxon>
        <taxon>Metazoa</taxon>
        <taxon>Chordata</taxon>
        <taxon>Craniata</taxon>
        <taxon>Vertebrata</taxon>
        <taxon>Euteleostomi</taxon>
        <taxon>Actinopterygii</taxon>
        <taxon>Neopterygii</taxon>
        <taxon>Teleostei</taxon>
        <taxon>Neoteleostei</taxon>
        <taxon>Acanthomorphata</taxon>
        <taxon>Ovalentaria</taxon>
        <taxon>Atherinomorphae</taxon>
        <taxon>Cyprinodontiformes</taxon>
        <taxon>Poeciliidae</taxon>
        <taxon>Poeciliinae</taxon>
        <taxon>Poecilia</taxon>
    </lineage>
</organism>
<reference evidence="1" key="2">
    <citation type="submission" date="2025-08" db="UniProtKB">
        <authorList>
            <consortium name="Ensembl"/>
        </authorList>
    </citation>
    <scope>IDENTIFICATION</scope>
    <source>
        <strain evidence="1">Guanapo</strain>
    </source>
</reference>
<accession>A0A3P9P7E2</accession>
<evidence type="ECO:0000313" key="1">
    <source>
        <dbReference type="Ensembl" id="ENSPREP00000017719.1"/>
    </source>
</evidence>
<dbReference type="AlphaFoldDB" id="A0A3P9P7E2"/>
<sequence>MKIYCLFLISTYSRTTKPELWQDLDRGDKNTSYIYMTLVYKKFIIHRKFKKSVQIHCHFTSL</sequence>
<proteinExistence type="predicted"/>
<evidence type="ECO:0000313" key="2">
    <source>
        <dbReference type="Proteomes" id="UP000242638"/>
    </source>
</evidence>